<sequence length="136" mass="14004">MSSSVSRMLVKVMSGIPKGHQLSGAGLRRFTGVVSVSDAEAAVPSSTAGIRDGDVVDYGVESFDSAPDDESRSHSHSLSGDDLVGDVSQSSSDPSAGEGIRGGASNRNRRPQPPPKKGKGGVSYVWEKGEILGSAF</sequence>
<keyword evidence="3" id="KW-1185">Reference proteome</keyword>
<comment type="caution">
    <text evidence="2">The sequence shown here is derived from an EMBL/GenBank/DDBJ whole genome shotgun (WGS) entry which is preliminary data.</text>
</comment>
<protein>
    <submittedName>
        <fullName evidence="2">Uncharacterized protein</fullName>
    </submittedName>
</protein>
<organism evidence="2 3">
    <name type="scientific">Chara braunii</name>
    <name type="common">Braun's stonewort</name>
    <dbReference type="NCBI Taxonomy" id="69332"/>
    <lineage>
        <taxon>Eukaryota</taxon>
        <taxon>Viridiplantae</taxon>
        <taxon>Streptophyta</taxon>
        <taxon>Charophyceae</taxon>
        <taxon>Charales</taxon>
        <taxon>Characeae</taxon>
        <taxon>Chara</taxon>
    </lineage>
</organism>
<evidence type="ECO:0000256" key="1">
    <source>
        <dbReference type="SAM" id="MobiDB-lite"/>
    </source>
</evidence>
<dbReference type="Proteomes" id="UP000265515">
    <property type="component" value="Unassembled WGS sequence"/>
</dbReference>
<evidence type="ECO:0000313" key="3">
    <source>
        <dbReference type="Proteomes" id="UP000265515"/>
    </source>
</evidence>
<name>A0A388JLR8_CHABU</name>
<feature type="region of interest" description="Disordered" evidence="1">
    <location>
        <begin position="59"/>
        <end position="124"/>
    </location>
</feature>
<dbReference type="Gramene" id="GBG58693">
    <property type="protein sequence ID" value="GBG58693"/>
    <property type="gene ID" value="CBR_g94"/>
</dbReference>
<dbReference type="AlphaFoldDB" id="A0A388JLR8"/>
<dbReference type="EMBL" id="BFEA01000001">
    <property type="protein sequence ID" value="GBG58693.1"/>
    <property type="molecule type" value="Genomic_DNA"/>
</dbReference>
<proteinExistence type="predicted"/>
<evidence type="ECO:0000313" key="2">
    <source>
        <dbReference type="EMBL" id="GBG58693.1"/>
    </source>
</evidence>
<accession>A0A388JLR8</accession>
<gene>
    <name evidence="2" type="ORF">CBR_g94</name>
</gene>
<reference evidence="2 3" key="1">
    <citation type="journal article" date="2018" name="Cell">
        <title>The Chara Genome: Secondary Complexity and Implications for Plant Terrestrialization.</title>
        <authorList>
            <person name="Nishiyama T."/>
            <person name="Sakayama H."/>
            <person name="Vries J.D."/>
            <person name="Buschmann H."/>
            <person name="Saint-Marcoux D."/>
            <person name="Ullrich K.K."/>
            <person name="Haas F.B."/>
            <person name="Vanderstraeten L."/>
            <person name="Becker D."/>
            <person name="Lang D."/>
            <person name="Vosolsobe S."/>
            <person name="Rombauts S."/>
            <person name="Wilhelmsson P.K.I."/>
            <person name="Janitza P."/>
            <person name="Kern R."/>
            <person name="Heyl A."/>
            <person name="Rumpler F."/>
            <person name="Villalobos L.I.A.C."/>
            <person name="Clay J.M."/>
            <person name="Skokan R."/>
            <person name="Toyoda A."/>
            <person name="Suzuki Y."/>
            <person name="Kagoshima H."/>
            <person name="Schijlen E."/>
            <person name="Tajeshwar N."/>
            <person name="Catarino B."/>
            <person name="Hetherington A.J."/>
            <person name="Saltykova A."/>
            <person name="Bonnot C."/>
            <person name="Breuninger H."/>
            <person name="Symeonidi A."/>
            <person name="Radhakrishnan G.V."/>
            <person name="Van Nieuwerburgh F."/>
            <person name="Deforce D."/>
            <person name="Chang C."/>
            <person name="Karol K.G."/>
            <person name="Hedrich R."/>
            <person name="Ulvskov P."/>
            <person name="Glockner G."/>
            <person name="Delwiche C.F."/>
            <person name="Petrasek J."/>
            <person name="Van de Peer Y."/>
            <person name="Friml J."/>
            <person name="Beilby M."/>
            <person name="Dolan L."/>
            <person name="Kohara Y."/>
            <person name="Sugano S."/>
            <person name="Fujiyama A."/>
            <person name="Delaux P.-M."/>
            <person name="Quint M."/>
            <person name="TheiBen G."/>
            <person name="Hagemann M."/>
            <person name="Harholt J."/>
            <person name="Dunand C."/>
            <person name="Zachgo S."/>
            <person name="Langdale J."/>
            <person name="Maumus F."/>
            <person name="Straeten D.V.D."/>
            <person name="Gould S.B."/>
            <person name="Rensing S.A."/>
        </authorList>
    </citation>
    <scope>NUCLEOTIDE SEQUENCE [LARGE SCALE GENOMIC DNA]</scope>
    <source>
        <strain evidence="2 3">S276</strain>
    </source>
</reference>